<evidence type="ECO:0000256" key="3">
    <source>
        <dbReference type="ARBA" id="ARBA00022517"/>
    </source>
</evidence>
<dbReference type="GO" id="GO:0005634">
    <property type="term" value="C:nucleus"/>
    <property type="evidence" value="ECO:0007669"/>
    <property type="project" value="UniProtKB-SubCell"/>
</dbReference>
<keyword evidence="4 5" id="KW-0539">Nucleus</keyword>
<evidence type="ECO:0000256" key="6">
    <source>
        <dbReference type="SAM" id="MobiDB-lite"/>
    </source>
</evidence>
<accession>A0A316U3V6</accession>
<comment type="similarity">
    <text evidence="2 5">Belongs to the RRS1 family.</text>
</comment>
<dbReference type="EMBL" id="KZ819333">
    <property type="protein sequence ID" value="PWN19053.1"/>
    <property type="molecule type" value="Genomic_DNA"/>
</dbReference>
<organism evidence="7 8">
    <name type="scientific">Pseudomicrostroma glucosiphilum</name>
    <dbReference type="NCBI Taxonomy" id="1684307"/>
    <lineage>
        <taxon>Eukaryota</taxon>
        <taxon>Fungi</taxon>
        <taxon>Dikarya</taxon>
        <taxon>Basidiomycota</taxon>
        <taxon>Ustilaginomycotina</taxon>
        <taxon>Exobasidiomycetes</taxon>
        <taxon>Microstromatales</taxon>
        <taxon>Microstromatales incertae sedis</taxon>
        <taxon>Pseudomicrostroma</taxon>
    </lineage>
</organism>
<comment type="function">
    <text evidence="5">Involved in ribosomal large subunit assembly.</text>
</comment>
<dbReference type="GeneID" id="37015628"/>
<evidence type="ECO:0000313" key="8">
    <source>
        <dbReference type="Proteomes" id="UP000245942"/>
    </source>
</evidence>
<dbReference type="AlphaFoldDB" id="A0A316U3V6"/>
<evidence type="ECO:0000256" key="5">
    <source>
        <dbReference type="RuleBase" id="RU364132"/>
    </source>
</evidence>
<feature type="compositionally biased region" description="Low complexity" evidence="6">
    <location>
        <begin position="183"/>
        <end position="205"/>
    </location>
</feature>
<protein>
    <recommendedName>
        <fullName evidence="5">Ribosome biogenesis regulatory protein</fullName>
    </recommendedName>
</protein>
<dbReference type="STRING" id="1684307.A0A316U3V6"/>
<feature type="non-terminal residue" evidence="7">
    <location>
        <position position="278"/>
    </location>
</feature>
<dbReference type="RefSeq" id="XP_025346213.1">
    <property type="nucleotide sequence ID" value="XM_025493894.1"/>
</dbReference>
<evidence type="ECO:0000313" key="7">
    <source>
        <dbReference type="EMBL" id="PWN19053.1"/>
    </source>
</evidence>
<dbReference type="Proteomes" id="UP000245942">
    <property type="component" value="Unassembled WGS sequence"/>
</dbReference>
<evidence type="ECO:0000256" key="4">
    <source>
        <dbReference type="ARBA" id="ARBA00023242"/>
    </source>
</evidence>
<dbReference type="InterPro" id="IPR007023">
    <property type="entry name" value="Ribosom_reg"/>
</dbReference>
<dbReference type="GO" id="GO:0042254">
    <property type="term" value="P:ribosome biogenesis"/>
    <property type="evidence" value="ECO:0007669"/>
    <property type="project" value="UniProtKB-KW"/>
</dbReference>
<feature type="compositionally biased region" description="Basic and acidic residues" evidence="6">
    <location>
        <begin position="234"/>
        <end position="266"/>
    </location>
</feature>
<proteinExistence type="inferred from homology"/>
<sequence length="278" mass="30268">MAPTATSSASAAATGSNASSNFQYDHGLLSVTNVSSTSTASKPTSSWLQAQTQKGVSALLSNLIATLPLKVHPDHGPILTLPLPTTILPRAKPLPKPKPLTKWQEFAKKKGIADTKKKEGKLVYDEATQEWVPKWGYKGNNKKEEEQWIHEVPFGKDDDYDPSKAMKAERKKRRLHNDAQRLRNLARASAASSSNSKTSSSALKSDPLTTRTLRKGDLDATTLRMRGSTASMGKFDRVLPGEDIKTRGVKRSFDPNERDAGEEKKRSMAILGGLDGSG</sequence>
<name>A0A316U3V6_9BASI</name>
<feature type="compositionally biased region" description="Basic and acidic residues" evidence="6">
    <location>
        <begin position="153"/>
        <end position="168"/>
    </location>
</feature>
<gene>
    <name evidence="7" type="ORF">BCV69DRAFT_295019</name>
</gene>
<keyword evidence="3 5" id="KW-0690">Ribosome biogenesis</keyword>
<dbReference type="Pfam" id="PF04939">
    <property type="entry name" value="RRS1"/>
    <property type="match status" value="1"/>
</dbReference>
<reference evidence="7 8" key="1">
    <citation type="journal article" date="2018" name="Mol. Biol. Evol.">
        <title>Broad Genomic Sampling Reveals a Smut Pathogenic Ancestry of the Fungal Clade Ustilaginomycotina.</title>
        <authorList>
            <person name="Kijpornyongpan T."/>
            <person name="Mondo S.J."/>
            <person name="Barry K."/>
            <person name="Sandor L."/>
            <person name="Lee J."/>
            <person name="Lipzen A."/>
            <person name="Pangilinan J."/>
            <person name="LaButti K."/>
            <person name="Hainaut M."/>
            <person name="Henrissat B."/>
            <person name="Grigoriev I.V."/>
            <person name="Spatafora J.W."/>
            <person name="Aime M.C."/>
        </authorList>
    </citation>
    <scope>NUCLEOTIDE SEQUENCE [LARGE SCALE GENOMIC DNA]</scope>
    <source>
        <strain evidence="7 8">MCA 4718</strain>
    </source>
</reference>
<dbReference type="OrthoDB" id="28455at2759"/>
<evidence type="ECO:0000256" key="1">
    <source>
        <dbReference type="ARBA" id="ARBA00004123"/>
    </source>
</evidence>
<evidence type="ECO:0000256" key="2">
    <source>
        <dbReference type="ARBA" id="ARBA00010077"/>
    </source>
</evidence>
<feature type="region of interest" description="Disordered" evidence="6">
    <location>
        <begin position="153"/>
        <end position="278"/>
    </location>
</feature>
<comment type="subcellular location">
    <subcellularLocation>
        <location evidence="1 5">Nucleus</location>
    </subcellularLocation>
</comment>
<keyword evidence="8" id="KW-1185">Reference proteome</keyword>